<proteinExistence type="predicted"/>
<organism evidence="1">
    <name type="scientific">Aegilops tauschii</name>
    <name type="common">Tausch's goatgrass</name>
    <name type="synonym">Aegilops squarrosa</name>
    <dbReference type="NCBI Taxonomy" id="37682"/>
    <lineage>
        <taxon>Eukaryota</taxon>
        <taxon>Viridiplantae</taxon>
        <taxon>Streptophyta</taxon>
        <taxon>Embryophyta</taxon>
        <taxon>Tracheophyta</taxon>
        <taxon>Spermatophyta</taxon>
        <taxon>Magnoliopsida</taxon>
        <taxon>Liliopsida</taxon>
        <taxon>Poales</taxon>
        <taxon>Poaceae</taxon>
        <taxon>BOP clade</taxon>
        <taxon>Pooideae</taxon>
        <taxon>Triticodae</taxon>
        <taxon>Triticeae</taxon>
        <taxon>Triticinae</taxon>
        <taxon>Aegilops</taxon>
    </lineage>
</organism>
<dbReference type="EnsemblPlants" id="EMT28616">
    <property type="protein sequence ID" value="EMT28616"/>
    <property type="gene ID" value="F775_03129"/>
</dbReference>
<dbReference type="AlphaFoldDB" id="M8CXS5"/>
<reference evidence="1" key="1">
    <citation type="submission" date="2015-06" db="UniProtKB">
        <authorList>
            <consortium name="EnsemblPlants"/>
        </authorList>
    </citation>
    <scope>IDENTIFICATION</scope>
</reference>
<evidence type="ECO:0000313" key="1">
    <source>
        <dbReference type="EnsemblPlants" id="EMT28616"/>
    </source>
</evidence>
<name>M8CXS5_AEGTA</name>
<protein>
    <submittedName>
        <fullName evidence="1">Uncharacterized protein</fullName>
    </submittedName>
</protein>
<accession>M8CXS5</accession>
<sequence length="147" mass="16205">MAEQGHSLPTFLFNPSHVSPIPAINMVLPVPSEGARRELFAKSNLVKAGLGLVLSPHRKRMEWPFERLSPWAPNLLHRLLRAAAAAGGALLSAKSATTLSYRDMLFSVLGKEKERPHLLPSARLWKNSGMDRDANLVQQSLAAHELQ</sequence>